<organism evidence="2 3">
    <name type="scientific">Pseudoalteromonas rubra</name>
    <dbReference type="NCBI Taxonomy" id="43658"/>
    <lineage>
        <taxon>Bacteria</taxon>
        <taxon>Pseudomonadati</taxon>
        <taxon>Pseudomonadota</taxon>
        <taxon>Gammaproteobacteria</taxon>
        <taxon>Alteromonadales</taxon>
        <taxon>Pseudoalteromonadaceae</taxon>
        <taxon>Pseudoalteromonas</taxon>
    </lineage>
</organism>
<dbReference type="Pfam" id="PF18563">
    <property type="entry name" value="TubC_N"/>
    <property type="match status" value="1"/>
</dbReference>
<feature type="non-terminal residue" evidence="2">
    <location>
        <position position="97"/>
    </location>
</feature>
<evidence type="ECO:0000259" key="1">
    <source>
        <dbReference type="Pfam" id="PF18563"/>
    </source>
</evidence>
<gene>
    <name evidence="2" type="ORF">C3B51_23250</name>
</gene>
<protein>
    <recommendedName>
        <fullName evidence="1">TubC N-terminal docking domain-containing protein</fullName>
    </recommendedName>
</protein>
<dbReference type="Gene3D" id="1.10.10.1830">
    <property type="entry name" value="Non-ribosomal peptide synthase, adenylation domain"/>
    <property type="match status" value="1"/>
</dbReference>
<dbReference type="EMBL" id="PPUZ01000152">
    <property type="protein sequence ID" value="RZM69932.1"/>
    <property type="molecule type" value="Genomic_DNA"/>
</dbReference>
<dbReference type="RefSeq" id="WP_130246539.1">
    <property type="nucleotide sequence ID" value="NZ_PPUZ01000152.1"/>
</dbReference>
<feature type="domain" description="TubC N-terminal docking" evidence="1">
    <location>
        <begin position="4"/>
        <end position="53"/>
    </location>
</feature>
<name>A0A4Q7E1T9_9GAMM</name>
<evidence type="ECO:0000313" key="2">
    <source>
        <dbReference type="EMBL" id="RZM69932.1"/>
    </source>
</evidence>
<dbReference type="AlphaFoldDB" id="A0A4Q7E1T9"/>
<sequence length="97" mass="10764">MNTIKKLIIELEKQGVSFYLDNGKLKSKAKQGAITAEIGAQVKQHKADLIAFLAAEQQQSTQTRTKVTPRVASDIAPLSFAQQRLWFIDQLHKGSAQ</sequence>
<evidence type="ECO:0000313" key="3">
    <source>
        <dbReference type="Proteomes" id="UP000292345"/>
    </source>
</evidence>
<comment type="caution">
    <text evidence="2">The sequence shown here is derived from an EMBL/GenBank/DDBJ whole genome shotgun (WGS) entry which is preliminary data.</text>
</comment>
<accession>A0A4Q7E1T9</accession>
<dbReference type="InterPro" id="IPR044894">
    <property type="entry name" value="TubC_N_sf"/>
</dbReference>
<dbReference type="Proteomes" id="UP000292345">
    <property type="component" value="Unassembled WGS sequence"/>
</dbReference>
<dbReference type="InterPro" id="IPR041464">
    <property type="entry name" value="TubC_N"/>
</dbReference>
<proteinExistence type="predicted"/>
<reference evidence="2 3" key="1">
    <citation type="submission" date="2018-01" db="EMBL/GenBank/DDBJ databases">
        <title>Co-occurrence of chitin degradation, pigmentation and bioactivity in marine Pseudoalteromonas.</title>
        <authorList>
            <person name="Paulsen S."/>
            <person name="Gram L."/>
            <person name="Machado H."/>
        </authorList>
    </citation>
    <scope>NUCLEOTIDE SEQUENCE [LARGE SCALE GENOMIC DNA]</scope>
    <source>
        <strain evidence="2 3">S1946</strain>
    </source>
</reference>